<organism evidence="1 2">
    <name type="scientific">Favolaschia claudopus</name>
    <dbReference type="NCBI Taxonomy" id="2862362"/>
    <lineage>
        <taxon>Eukaryota</taxon>
        <taxon>Fungi</taxon>
        <taxon>Dikarya</taxon>
        <taxon>Basidiomycota</taxon>
        <taxon>Agaricomycotina</taxon>
        <taxon>Agaricomycetes</taxon>
        <taxon>Agaricomycetidae</taxon>
        <taxon>Agaricales</taxon>
        <taxon>Marasmiineae</taxon>
        <taxon>Mycenaceae</taxon>
        <taxon>Favolaschia</taxon>
    </lineage>
</organism>
<comment type="caution">
    <text evidence="1">The sequence shown here is derived from an EMBL/GenBank/DDBJ whole genome shotgun (WGS) entry which is preliminary data.</text>
</comment>
<dbReference type="Proteomes" id="UP001362999">
    <property type="component" value="Unassembled WGS sequence"/>
</dbReference>
<reference evidence="1 2" key="1">
    <citation type="journal article" date="2024" name="J Genomics">
        <title>Draft genome sequencing and assembly of Favolaschia claudopus CIRM-BRFM 2984 isolated from oak limbs.</title>
        <authorList>
            <person name="Navarro D."/>
            <person name="Drula E."/>
            <person name="Chaduli D."/>
            <person name="Cazenave R."/>
            <person name="Ahrendt S."/>
            <person name="Wang J."/>
            <person name="Lipzen A."/>
            <person name="Daum C."/>
            <person name="Barry K."/>
            <person name="Grigoriev I.V."/>
            <person name="Favel A."/>
            <person name="Rosso M.N."/>
            <person name="Martin F."/>
        </authorList>
    </citation>
    <scope>NUCLEOTIDE SEQUENCE [LARGE SCALE GENOMIC DNA]</scope>
    <source>
        <strain evidence="1 2">CIRM-BRFM 2984</strain>
    </source>
</reference>
<accession>A0AAW0DGC4</accession>
<dbReference type="EMBL" id="JAWWNJ010000008">
    <property type="protein sequence ID" value="KAK7050193.1"/>
    <property type="molecule type" value="Genomic_DNA"/>
</dbReference>
<sequence>MSIAREHLNSPRTPLCPVLATENVQDHIFFTRDKTLIDADGYVDRYTCKSDHDHSNTLGDTFRMKTPKLRTRLIVAIVEYQSIFHLNPIAMEGCPQPSSLITFGCPQHVDSFTEEIYERQVQTLKQIMANDMEEKPGIVDIEWIKKGADGHDSIEKIICSYPAQFLYLDLGLGQDYQVVVNLSKDEYTDGQGLLHKRFTLWLRDWNVMSDAELGRS</sequence>
<name>A0AAW0DGC4_9AGAR</name>
<protein>
    <submittedName>
        <fullName evidence="1">Uncharacterized protein</fullName>
    </submittedName>
</protein>
<evidence type="ECO:0000313" key="1">
    <source>
        <dbReference type="EMBL" id="KAK7050193.1"/>
    </source>
</evidence>
<evidence type="ECO:0000313" key="2">
    <source>
        <dbReference type="Proteomes" id="UP001362999"/>
    </source>
</evidence>
<dbReference type="AlphaFoldDB" id="A0AAW0DGC4"/>
<keyword evidence="2" id="KW-1185">Reference proteome</keyword>
<gene>
    <name evidence="1" type="ORF">R3P38DRAFT_3173299</name>
</gene>
<proteinExistence type="predicted"/>